<organism evidence="2 3">
    <name type="scientific">Daphnia pulex</name>
    <name type="common">Water flea</name>
    <dbReference type="NCBI Taxonomy" id="6669"/>
    <lineage>
        <taxon>Eukaryota</taxon>
        <taxon>Metazoa</taxon>
        <taxon>Ecdysozoa</taxon>
        <taxon>Arthropoda</taxon>
        <taxon>Crustacea</taxon>
        <taxon>Branchiopoda</taxon>
        <taxon>Diplostraca</taxon>
        <taxon>Cladocera</taxon>
        <taxon>Anomopoda</taxon>
        <taxon>Daphniidae</taxon>
        <taxon>Daphnia</taxon>
    </lineage>
</organism>
<accession>E9GBZ7</accession>
<dbReference type="HOGENOM" id="CLU_193234_0_0_1"/>
<reference evidence="2 3" key="1">
    <citation type="journal article" date="2011" name="Science">
        <title>The ecoresponsive genome of Daphnia pulex.</title>
        <authorList>
            <person name="Colbourne J.K."/>
            <person name="Pfrender M.E."/>
            <person name="Gilbert D."/>
            <person name="Thomas W.K."/>
            <person name="Tucker A."/>
            <person name="Oakley T.H."/>
            <person name="Tokishita S."/>
            <person name="Aerts A."/>
            <person name="Arnold G.J."/>
            <person name="Basu M.K."/>
            <person name="Bauer D.J."/>
            <person name="Caceres C.E."/>
            <person name="Carmel L."/>
            <person name="Casola C."/>
            <person name="Choi J.H."/>
            <person name="Detter J.C."/>
            <person name="Dong Q."/>
            <person name="Dusheyko S."/>
            <person name="Eads B.D."/>
            <person name="Frohlich T."/>
            <person name="Geiler-Samerotte K.A."/>
            <person name="Gerlach D."/>
            <person name="Hatcher P."/>
            <person name="Jogdeo S."/>
            <person name="Krijgsveld J."/>
            <person name="Kriventseva E.V."/>
            <person name="Kultz D."/>
            <person name="Laforsch C."/>
            <person name="Lindquist E."/>
            <person name="Lopez J."/>
            <person name="Manak J.R."/>
            <person name="Muller J."/>
            <person name="Pangilinan J."/>
            <person name="Patwardhan R.P."/>
            <person name="Pitluck S."/>
            <person name="Pritham E.J."/>
            <person name="Rechtsteiner A."/>
            <person name="Rho M."/>
            <person name="Rogozin I.B."/>
            <person name="Sakarya O."/>
            <person name="Salamov A."/>
            <person name="Schaack S."/>
            <person name="Shapiro H."/>
            <person name="Shiga Y."/>
            <person name="Skalitzky C."/>
            <person name="Smith Z."/>
            <person name="Souvorov A."/>
            <person name="Sung W."/>
            <person name="Tang Z."/>
            <person name="Tsuchiya D."/>
            <person name="Tu H."/>
            <person name="Vos H."/>
            <person name="Wang M."/>
            <person name="Wolf Y.I."/>
            <person name="Yamagata H."/>
            <person name="Yamada T."/>
            <person name="Ye Y."/>
            <person name="Shaw J.R."/>
            <person name="Andrews J."/>
            <person name="Crease T.J."/>
            <person name="Tang H."/>
            <person name="Lucas S.M."/>
            <person name="Robertson H.M."/>
            <person name="Bork P."/>
            <person name="Koonin E.V."/>
            <person name="Zdobnov E.M."/>
            <person name="Grigoriev I.V."/>
            <person name="Lynch M."/>
            <person name="Boore J.L."/>
        </authorList>
    </citation>
    <scope>NUCLEOTIDE SEQUENCE [LARGE SCALE GENOMIC DNA]</scope>
</reference>
<evidence type="ECO:0000256" key="1">
    <source>
        <dbReference type="SAM" id="Phobius"/>
    </source>
</evidence>
<proteinExistence type="predicted"/>
<feature type="transmembrane region" description="Helical" evidence="1">
    <location>
        <begin position="20"/>
        <end position="40"/>
    </location>
</feature>
<dbReference type="EMBL" id="GL732538">
    <property type="protein sequence ID" value="EFX83045.1"/>
    <property type="molecule type" value="Genomic_DNA"/>
</dbReference>
<keyword evidence="1" id="KW-0812">Transmembrane</keyword>
<sequence length="63" mass="7007">MTVTFPGDCTIYTADEYKQNYMLCAGTDLINMVTLAVYVATIRNLLNSKRLYLLLGTAPVRDG</sequence>
<keyword evidence="1" id="KW-0472">Membrane</keyword>
<keyword evidence="3" id="KW-1185">Reference proteome</keyword>
<evidence type="ECO:0000313" key="3">
    <source>
        <dbReference type="Proteomes" id="UP000000305"/>
    </source>
</evidence>
<name>E9GBZ7_DAPPU</name>
<dbReference type="KEGG" id="dpx:DAPPUDRAFT_240625"/>
<keyword evidence="1" id="KW-1133">Transmembrane helix</keyword>
<gene>
    <name evidence="2" type="ORF">DAPPUDRAFT_240625</name>
</gene>
<dbReference type="Proteomes" id="UP000000305">
    <property type="component" value="Unassembled WGS sequence"/>
</dbReference>
<evidence type="ECO:0000313" key="2">
    <source>
        <dbReference type="EMBL" id="EFX83045.1"/>
    </source>
</evidence>
<dbReference type="InParanoid" id="E9GBZ7"/>
<protein>
    <submittedName>
        <fullName evidence="2">Uncharacterized protein</fullName>
    </submittedName>
</protein>
<dbReference type="AlphaFoldDB" id="E9GBZ7"/>